<gene>
    <name evidence="1" type="ORF">UFOPK4061_01480</name>
</gene>
<organism evidence="1">
    <name type="scientific">freshwater metagenome</name>
    <dbReference type="NCBI Taxonomy" id="449393"/>
    <lineage>
        <taxon>unclassified sequences</taxon>
        <taxon>metagenomes</taxon>
        <taxon>ecological metagenomes</taxon>
    </lineage>
</organism>
<dbReference type="AlphaFoldDB" id="A0A6J7QXH1"/>
<accession>A0A6J7QXH1</accession>
<name>A0A6J7QXH1_9ZZZZ</name>
<evidence type="ECO:0000313" key="1">
    <source>
        <dbReference type="EMBL" id="CAB5022470.1"/>
    </source>
</evidence>
<reference evidence="1" key="1">
    <citation type="submission" date="2020-05" db="EMBL/GenBank/DDBJ databases">
        <authorList>
            <person name="Chiriac C."/>
            <person name="Salcher M."/>
            <person name="Ghai R."/>
            <person name="Kavagutti S V."/>
        </authorList>
    </citation>
    <scope>NUCLEOTIDE SEQUENCE</scope>
</reference>
<proteinExistence type="predicted"/>
<protein>
    <submittedName>
        <fullName evidence="1">Unannotated protein</fullName>
    </submittedName>
</protein>
<sequence length="141" mass="14608">MLQLGQMGGYSDSMAITVHAPDAITADHDARVLTEAAARLNSDQARAAVLRLAGALAGTGIILASPDESVSPRVAGEMLGVSRQLVDRMIKDGQLPATTKPGSAHQLVSVEDVRALAARRERGHAAIDDLIGGLLADGAEY</sequence>
<dbReference type="EMBL" id="CAFBPD010000280">
    <property type="protein sequence ID" value="CAB5022470.1"/>
    <property type="molecule type" value="Genomic_DNA"/>
</dbReference>